<evidence type="ECO:0000256" key="1">
    <source>
        <dbReference type="ARBA" id="ARBA00005337"/>
    </source>
</evidence>
<dbReference type="EMBL" id="CP007452">
    <property type="protein sequence ID" value="AHM56563.1"/>
    <property type="molecule type" value="Genomic_DNA"/>
</dbReference>
<dbReference type="FunFam" id="2.20.28.10:FF:000001">
    <property type="entry name" value="Rubredoxin"/>
    <property type="match status" value="1"/>
</dbReference>
<dbReference type="GO" id="GO:0005506">
    <property type="term" value="F:iron ion binding"/>
    <property type="evidence" value="ECO:0007669"/>
    <property type="project" value="InterPro"/>
</dbReference>
<dbReference type="KEGG" id="eac:EAL2_c12680"/>
<comment type="similarity">
    <text evidence="1 6">Belongs to the rubredoxin family.</text>
</comment>
<name>W8TFF9_PEPAC</name>
<sequence length="57" mass="6231">MGGYNYEKYVCLACGYVYDPEVGDPDSGVAPGTAFEDIPEDWVCPLCGVGKDMFKEE</sequence>
<dbReference type="SUPFAM" id="SSF57802">
    <property type="entry name" value="Rubredoxin-like"/>
    <property type="match status" value="1"/>
</dbReference>
<dbReference type="Proteomes" id="UP000019591">
    <property type="component" value="Chromosome"/>
</dbReference>
<evidence type="ECO:0000256" key="6">
    <source>
        <dbReference type="PIRNR" id="PIRNR000071"/>
    </source>
</evidence>
<dbReference type="InterPro" id="IPR024934">
    <property type="entry name" value="Rubredoxin-like_dom"/>
</dbReference>
<dbReference type="PANTHER" id="PTHR47627">
    <property type="entry name" value="RUBREDOXIN"/>
    <property type="match status" value="1"/>
</dbReference>
<feature type="binding site" evidence="7">
    <location>
        <position position="11"/>
    </location>
    <ligand>
        <name>Fe cation</name>
        <dbReference type="ChEBI" id="CHEBI:24875"/>
    </ligand>
</feature>
<dbReference type="InterPro" id="IPR024935">
    <property type="entry name" value="Rubredoxin_dom"/>
</dbReference>
<dbReference type="PROSITE" id="PS50903">
    <property type="entry name" value="RUBREDOXIN_LIKE"/>
    <property type="match status" value="1"/>
</dbReference>
<dbReference type="AlphaFoldDB" id="W8TFF9"/>
<evidence type="ECO:0000256" key="2">
    <source>
        <dbReference type="ARBA" id="ARBA00022448"/>
    </source>
</evidence>
<evidence type="ECO:0000313" key="10">
    <source>
        <dbReference type="Proteomes" id="UP000019591"/>
    </source>
</evidence>
<dbReference type="GO" id="GO:0009055">
    <property type="term" value="F:electron transfer activity"/>
    <property type="evidence" value="ECO:0007669"/>
    <property type="project" value="InterPro"/>
</dbReference>
<reference evidence="9 10" key="1">
    <citation type="journal article" date="2014" name="Genome Announc.">
        <title>Complete Genome Sequence of Amino Acid-Utilizing Eubacterium acidaminophilum al-2 (DSM 3953).</title>
        <authorList>
            <person name="Poehlein A."/>
            <person name="Andreesen J.R."/>
            <person name="Daniel R."/>
        </authorList>
    </citation>
    <scope>NUCLEOTIDE SEQUENCE [LARGE SCALE GENOMIC DNA]</scope>
    <source>
        <strain evidence="9 10">DSM 3953</strain>
    </source>
</reference>
<dbReference type="PATRIC" id="fig|1286171.3.peg.1217"/>
<dbReference type="GO" id="GO:0043448">
    <property type="term" value="P:alkane catabolic process"/>
    <property type="evidence" value="ECO:0007669"/>
    <property type="project" value="TreeGrafter"/>
</dbReference>
<evidence type="ECO:0000259" key="8">
    <source>
        <dbReference type="PROSITE" id="PS50903"/>
    </source>
</evidence>
<keyword evidence="4 6" id="KW-0249">Electron transport</keyword>
<gene>
    <name evidence="9" type="ORF">EAL2_c12680</name>
</gene>
<feature type="binding site" evidence="7">
    <location>
        <position position="47"/>
    </location>
    <ligand>
        <name>Fe cation</name>
        <dbReference type="ChEBI" id="CHEBI:24875"/>
    </ligand>
</feature>
<evidence type="ECO:0000313" key="9">
    <source>
        <dbReference type="EMBL" id="AHM56563.1"/>
    </source>
</evidence>
<dbReference type="InterPro" id="IPR018527">
    <property type="entry name" value="Rubredoxin_Fe_BS"/>
</dbReference>
<keyword evidence="5 6" id="KW-0408">Iron</keyword>
<accession>W8TFF9</accession>
<protein>
    <recommendedName>
        <fullName evidence="6">Rubredoxin</fullName>
    </recommendedName>
</protein>
<keyword evidence="3 6" id="KW-0479">Metal-binding</keyword>
<dbReference type="InterPro" id="IPR050526">
    <property type="entry name" value="Rubredoxin_ET"/>
</dbReference>
<dbReference type="PROSITE" id="PS00202">
    <property type="entry name" value="RUBREDOXIN"/>
    <property type="match status" value="1"/>
</dbReference>
<evidence type="ECO:0000256" key="5">
    <source>
        <dbReference type="ARBA" id="ARBA00023004"/>
    </source>
</evidence>
<dbReference type="RefSeq" id="WP_070810847.1">
    <property type="nucleotide sequence ID" value="NZ_CP007452.1"/>
</dbReference>
<feature type="binding site" evidence="7">
    <location>
        <position position="14"/>
    </location>
    <ligand>
        <name>Fe cation</name>
        <dbReference type="ChEBI" id="CHEBI:24875"/>
    </ligand>
</feature>
<dbReference type="Pfam" id="PF00301">
    <property type="entry name" value="Rubredoxin"/>
    <property type="match status" value="1"/>
</dbReference>
<keyword evidence="2 6" id="KW-0813">Transport</keyword>
<dbReference type="HOGENOM" id="CLU_128747_3_3_9"/>
<dbReference type="CDD" id="cd00730">
    <property type="entry name" value="rubredoxin"/>
    <property type="match status" value="1"/>
</dbReference>
<dbReference type="Gene3D" id="2.20.28.10">
    <property type="match status" value="1"/>
</dbReference>
<evidence type="ECO:0000256" key="3">
    <source>
        <dbReference type="ARBA" id="ARBA00022723"/>
    </source>
</evidence>
<dbReference type="STRING" id="1286171.EAL2_c12680"/>
<feature type="domain" description="Rubredoxin-like" evidence="8">
    <location>
        <begin position="6"/>
        <end position="57"/>
    </location>
</feature>
<organism evidence="9 10">
    <name type="scientific">Peptoclostridium acidaminophilum DSM 3953</name>
    <dbReference type="NCBI Taxonomy" id="1286171"/>
    <lineage>
        <taxon>Bacteria</taxon>
        <taxon>Bacillati</taxon>
        <taxon>Bacillota</taxon>
        <taxon>Clostridia</taxon>
        <taxon>Peptostreptococcales</taxon>
        <taxon>Peptoclostridiaceae</taxon>
        <taxon>Peptoclostridium</taxon>
    </lineage>
</organism>
<keyword evidence="10" id="KW-1185">Reference proteome</keyword>
<dbReference type="PRINTS" id="PR00163">
    <property type="entry name" value="RUBREDOXIN"/>
</dbReference>
<dbReference type="PIRSF" id="PIRSF000071">
    <property type="entry name" value="Rubredoxin"/>
    <property type="match status" value="1"/>
</dbReference>
<dbReference type="NCBIfam" id="NF045768">
    <property type="entry name" value="RubredRD"/>
    <property type="match status" value="1"/>
</dbReference>
<evidence type="ECO:0000256" key="4">
    <source>
        <dbReference type="ARBA" id="ARBA00022982"/>
    </source>
</evidence>
<evidence type="ECO:0000256" key="7">
    <source>
        <dbReference type="PIRSR" id="PIRSR000071-1"/>
    </source>
</evidence>
<feature type="binding site" evidence="7">
    <location>
        <position position="44"/>
    </location>
    <ligand>
        <name>Fe cation</name>
        <dbReference type="ChEBI" id="CHEBI:24875"/>
    </ligand>
</feature>
<dbReference type="PANTHER" id="PTHR47627:SF1">
    <property type="entry name" value="RUBREDOXIN-1-RELATED"/>
    <property type="match status" value="1"/>
</dbReference>
<dbReference type="InterPro" id="IPR024922">
    <property type="entry name" value="Rubredoxin"/>
</dbReference>
<comment type="cofactor">
    <cofactor evidence="6 7">
        <name>Fe(3+)</name>
        <dbReference type="ChEBI" id="CHEBI:29034"/>
    </cofactor>
    <text evidence="6 7">Binds 1 Fe(3+) ion per subunit.</text>
</comment>
<dbReference type="eggNOG" id="COG1773">
    <property type="taxonomic scope" value="Bacteria"/>
</dbReference>
<dbReference type="OrthoDB" id="9758182at2"/>
<proteinExistence type="inferred from homology"/>